<dbReference type="Gene3D" id="3.40.50.12780">
    <property type="entry name" value="N-terminal domain of ligase-like"/>
    <property type="match status" value="1"/>
</dbReference>
<dbReference type="InterPro" id="IPR042099">
    <property type="entry name" value="ANL_N_sf"/>
</dbReference>
<name>A0A0E4GXI9_MYCLN</name>
<dbReference type="Pfam" id="PF00501">
    <property type="entry name" value="AMP-binding"/>
    <property type="match status" value="1"/>
</dbReference>
<dbReference type="RefSeq" id="WP_090601446.1">
    <property type="nucleotide sequence ID" value="NZ_CTEE01000001.1"/>
</dbReference>
<accession>A0A0E4GXI9</accession>
<dbReference type="Pfam" id="PF13193">
    <property type="entry name" value="AMP-binding_C"/>
    <property type="match status" value="1"/>
</dbReference>
<dbReference type="PANTHER" id="PTHR43767">
    <property type="entry name" value="LONG-CHAIN-FATTY-ACID--COA LIGASE"/>
    <property type="match status" value="1"/>
</dbReference>
<organism evidence="4 5">
    <name type="scientific">Mycobacterium lentiflavum</name>
    <dbReference type="NCBI Taxonomy" id="141349"/>
    <lineage>
        <taxon>Bacteria</taxon>
        <taxon>Bacillati</taxon>
        <taxon>Actinomycetota</taxon>
        <taxon>Actinomycetes</taxon>
        <taxon>Mycobacteriales</taxon>
        <taxon>Mycobacteriaceae</taxon>
        <taxon>Mycobacterium</taxon>
        <taxon>Mycobacterium simiae complex</taxon>
    </lineage>
</organism>
<dbReference type="AlphaFoldDB" id="A0A0E4GXI9"/>
<dbReference type="InterPro" id="IPR000873">
    <property type="entry name" value="AMP-dep_synth/lig_dom"/>
</dbReference>
<dbReference type="InterPro" id="IPR045851">
    <property type="entry name" value="AMP-bd_C_sf"/>
</dbReference>
<feature type="domain" description="AMP-dependent synthetase/ligase" evidence="2">
    <location>
        <begin position="10"/>
        <end position="391"/>
    </location>
</feature>
<evidence type="ECO:0000259" key="3">
    <source>
        <dbReference type="Pfam" id="PF13193"/>
    </source>
</evidence>
<dbReference type="PANTHER" id="PTHR43767:SF1">
    <property type="entry name" value="NONRIBOSOMAL PEPTIDE SYNTHASE PES1 (EUROFUNG)-RELATED"/>
    <property type="match status" value="1"/>
</dbReference>
<feature type="domain" description="AMP-binding enzyme C-terminal" evidence="3">
    <location>
        <begin position="463"/>
        <end position="542"/>
    </location>
</feature>
<gene>
    <name evidence="4" type="ORF">BN1232_02296</name>
</gene>
<evidence type="ECO:0000259" key="2">
    <source>
        <dbReference type="Pfam" id="PF00501"/>
    </source>
</evidence>
<dbReference type="NCBIfam" id="NF005863">
    <property type="entry name" value="PRK07798.1"/>
    <property type="match status" value="1"/>
</dbReference>
<dbReference type="InterPro" id="IPR050237">
    <property type="entry name" value="ATP-dep_AMP-bd_enzyme"/>
</dbReference>
<dbReference type="Gene3D" id="3.30.300.30">
    <property type="match status" value="1"/>
</dbReference>
<dbReference type="EMBL" id="CTEE01000001">
    <property type="protein sequence ID" value="CQD12108.1"/>
    <property type="molecule type" value="Genomic_DNA"/>
</dbReference>
<proteinExistence type="predicted"/>
<feature type="region of interest" description="Disordered" evidence="1">
    <location>
        <begin position="350"/>
        <end position="374"/>
    </location>
</feature>
<dbReference type="Proteomes" id="UP000199251">
    <property type="component" value="Unassembled WGS sequence"/>
</dbReference>
<dbReference type="GO" id="GO:0016878">
    <property type="term" value="F:acid-thiol ligase activity"/>
    <property type="evidence" value="ECO:0007669"/>
    <property type="project" value="UniProtKB-ARBA"/>
</dbReference>
<sequence>MEFNLAQVFSAVAAANPDRDCIVFGHRRFTFSQTDERARRLARALNSWGLGVRRERHELAPHESGQSHLGLYLANGNEYLEGMLGAYQARVAPFNVNYRYVAEELVYLLGNASAEAVMYQARFAPTLALALDQARDRLPSMRLIHVDDESGNDPLPSAVRYEDLLAAHAGGVADEPLDLALSPDDLYVLYTGGTTGMPKAVLWRQHDIYMNAMGGRPPFGGDPVTSLDDIVERSRLGGPGSMTCAPLMHGAAQWAAFINLCGGRPFVMAPTTTHFDPAEAWALASRERVMSLSFVGDAFGRPLIDALESGDYDLSGLLILVTGGAALSAPLKQRFLDLLPQLTILDAGGSSESGNQMGQVSSRQQGGSGRFAPNPGAVVVSEDMTRILSPGDDEIGWLAQQGLIPLGYLGDPEKTARTFPVIDGIRHSVPGDRARWFADGEIELLGRDSVTINSGGEKIFAEEVEAAIAEHPSVYDVVVTGRPSTRWGNEVVAIVALAGGEQASRQEMADSIIAEAARHIARYKLPKAIVFRDRLQRSPSGKADYRWAKAQAAQDV</sequence>
<dbReference type="PROSITE" id="PS00455">
    <property type="entry name" value="AMP_BINDING"/>
    <property type="match status" value="1"/>
</dbReference>
<dbReference type="OrthoDB" id="3443462at2"/>
<dbReference type="STRING" id="141349.BN1232_02296"/>
<evidence type="ECO:0000256" key="1">
    <source>
        <dbReference type="SAM" id="MobiDB-lite"/>
    </source>
</evidence>
<dbReference type="SUPFAM" id="SSF56801">
    <property type="entry name" value="Acetyl-CoA synthetase-like"/>
    <property type="match status" value="1"/>
</dbReference>
<reference evidence="4 5" key="1">
    <citation type="submission" date="2015-03" db="EMBL/GenBank/DDBJ databases">
        <authorList>
            <person name="Urmite Genomes"/>
        </authorList>
    </citation>
    <scope>NUCLEOTIDE SEQUENCE [LARGE SCALE GENOMIC DNA]</scope>
    <source>
        <strain evidence="4 5">CSUR P1491</strain>
    </source>
</reference>
<feature type="compositionally biased region" description="Low complexity" evidence="1">
    <location>
        <begin position="356"/>
        <end position="365"/>
    </location>
</feature>
<dbReference type="InterPro" id="IPR025110">
    <property type="entry name" value="AMP-bd_C"/>
</dbReference>
<dbReference type="InterPro" id="IPR020845">
    <property type="entry name" value="AMP-binding_CS"/>
</dbReference>
<evidence type="ECO:0000313" key="4">
    <source>
        <dbReference type="EMBL" id="CQD12108.1"/>
    </source>
</evidence>
<keyword evidence="4" id="KW-0436">Ligase</keyword>
<evidence type="ECO:0000313" key="5">
    <source>
        <dbReference type="Proteomes" id="UP000199251"/>
    </source>
</evidence>
<protein>
    <submittedName>
        <fullName evidence="4">Fatty-acid-CoA ligase</fullName>
    </submittedName>
</protein>